<dbReference type="NCBIfam" id="TIGR00105">
    <property type="entry name" value="L31"/>
    <property type="match status" value="1"/>
</dbReference>
<evidence type="ECO:0000256" key="6">
    <source>
        <dbReference type="ARBA" id="ARBA00035687"/>
    </source>
</evidence>
<dbReference type="InterPro" id="IPR034704">
    <property type="entry name" value="Ribosomal_bL28/bL31-like_sf"/>
</dbReference>
<evidence type="ECO:0000256" key="4">
    <source>
        <dbReference type="ARBA" id="ARBA00022980"/>
    </source>
</evidence>
<dbReference type="EMBL" id="VBOY01000012">
    <property type="protein sequence ID" value="TMQ68320.1"/>
    <property type="molecule type" value="Genomic_DNA"/>
</dbReference>
<dbReference type="HAMAP" id="MF_00501">
    <property type="entry name" value="Ribosomal_bL31_1"/>
    <property type="match status" value="1"/>
</dbReference>
<evidence type="ECO:0000256" key="2">
    <source>
        <dbReference type="ARBA" id="ARBA00022730"/>
    </source>
</evidence>
<keyword evidence="7" id="KW-0862">Zinc</keyword>
<dbReference type="GO" id="GO:0003735">
    <property type="term" value="F:structural constituent of ribosome"/>
    <property type="evidence" value="ECO:0007669"/>
    <property type="project" value="InterPro"/>
</dbReference>
<feature type="binding site" evidence="7">
    <location>
        <position position="18"/>
    </location>
    <ligand>
        <name>Zn(2+)</name>
        <dbReference type="ChEBI" id="CHEBI:29105"/>
    </ligand>
</feature>
<protein>
    <recommendedName>
        <fullName evidence="6 7">Large ribosomal subunit protein bL31</fullName>
    </recommendedName>
</protein>
<dbReference type="PRINTS" id="PR01249">
    <property type="entry name" value="RIBOSOMALL31"/>
</dbReference>
<reference evidence="8 9" key="1">
    <citation type="journal article" date="2019" name="Nat. Microbiol.">
        <title>Mediterranean grassland soil C-N compound turnover is dependent on rainfall and depth, and is mediated by genomically divergent microorganisms.</title>
        <authorList>
            <person name="Diamond S."/>
            <person name="Andeer P.F."/>
            <person name="Li Z."/>
            <person name="Crits-Christoph A."/>
            <person name="Burstein D."/>
            <person name="Anantharaman K."/>
            <person name="Lane K.R."/>
            <person name="Thomas B.C."/>
            <person name="Pan C."/>
            <person name="Northen T.R."/>
            <person name="Banfield J.F."/>
        </authorList>
    </citation>
    <scope>NUCLEOTIDE SEQUENCE [LARGE SCALE GENOMIC DNA]</scope>
    <source>
        <strain evidence="8">WS_8</strain>
    </source>
</reference>
<accession>A0A538TXE7</accession>
<feature type="binding site" evidence="7">
    <location>
        <position position="39"/>
    </location>
    <ligand>
        <name>Zn(2+)</name>
        <dbReference type="ChEBI" id="CHEBI:29105"/>
    </ligand>
</feature>
<evidence type="ECO:0000256" key="3">
    <source>
        <dbReference type="ARBA" id="ARBA00022884"/>
    </source>
</evidence>
<proteinExistence type="inferred from homology"/>
<feature type="binding site" evidence="7">
    <location>
        <position position="16"/>
    </location>
    <ligand>
        <name>Zn(2+)</name>
        <dbReference type="ChEBI" id="CHEBI:29105"/>
    </ligand>
</feature>
<dbReference type="Pfam" id="PF01197">
    <property type="entry name" value="Ribosomal_L31"/>
    <property type="match status" value="1"/>
</dbReference>
<keyword evidence="7" id="KW-0479">Metal-binding</keyword>
<dbReference type="Proteomes" id="UP000316609">
    <property type="component" value="Unassembled WGS sequence"/>
</dbReference>
<evidence type="ECO:0000313" key="8">
    <source>
        <dbReference type="EMBL" id="TMQ68320.1"/>
    </source>
</evidence>
<dbReference type="GO" id="GO:1990904">
    <property type="term" value="C:ribonucleoprotein complex"/>
    <property type="evidence" value="ECO:0007669"/>
    <property type="project" value="UniProtKB-KW"/>
</dbReference>
<name>A0A538TXE7_UNCEI</name>
<dbReference type="GO" id="GO:0005840">
    <property type="term" value="C:ribosome"/>
    <property type="evidence" value="ECO:0007669"/>
    <property type="project" value="UniProtKB-KW"/>
</dbReference>
<keyword evidence="3 7" id="KW-0694">RNA-binding</keyword>
<dbReference type="Gene3D" id="4.10.830.30">
    <property type="entry name" value="Ribosomal protein L31"/>
    <property type="match status" value="1"/>
</dbReference>
<comment type="function">
    <text evidence="7">Binds the 23S rRNA.</text>
</comment>
<comment type="cofactor">
    <cofactor evidence="7">
        <name>Zn(2+)</name>
        <dbReference type="ChEBI" id="CHEBI:29105"/>
    </cofactor>
    <text evidence="7">Binds 1 zinc ion per subunit.</text>
</comment>
<dbReference type="NCBIfam" id="NF000612">
    <property type="entry name" value="PRK00019.1"/>
    <property type="match status" value="1"/>
</dbReference>
<dbReference type="SUPFAM" id="SSF143800">
    <property type="entry name" value="L28p-like"/>
    <property type="match status" value="1"/>
</dbReference>
<dbReference type="InterPro" id="IPR027491">
    <property type="entry name" value="Ribosomal_bL31_A"/>
</dbReference>
<comment type="subunit">
    <text evidence="7">Part of the 50S ribosomal subunit.</text>
</comment>
<keyword evidence="5 7" id="KW-0687">Ribonucleoprotein</keyword>
<dbReference type="GO" id="GO:0046872">
    <property type="term" value="F:metal ion binding"/>
    <property type="evidence" value="ECO:0007669"/>
    <property type="project" value="UniProtKB-KW"/>
</dbReference>
<dbReference type="PROSITE" id="PS01143">
    <property type="entry name" value="RIBOSOMAL_L31"/>
    <property type="match status" value="1"/>
</dbReference>
<dbReference type="InterPro" id="IPR002150">
    <property type="entry name" value="Ribosomal_bL31"/>
</dbReference>
<comment type="similarity">
    <text evidence="1 7">Belongs to the bacterial ribosomal protein bL31 family. Type A subfamily.</text>
</comment>
<comment type="caution">
    <text evidence="8">The sequence shown here is derived from an EMBL/GenBank/DDBJ whole genome shotgun (WGS) entry which is preliminary data.</text>
</comment>
<evidence type="ECO:0000256" key="7">
    <source>
        <dbReference type="HAMAP-Rule" id="MF_00501"/>
    </source>
</evidence>
<evidence type="ECO:0000256" key="5">
    <source>
        <dbReference type="ARBA" id="ARBA00023274"/>
    </source>
</evidence>
<organism evidence="8 9">
    <name type="scientific">Eiseniibacteriota bacterium</name>
    <dbReference type="NCBI Taxonomy" id="2212470"/>
    <lineage>
        <taxon>Bacteria</taxon>
        <taxon>Candidatus Eiseniibacteriota</taxon>
    </lineage>
</organism>
<dbReference type="GO" id="GO:0006412">
    <property type="term" value="P:translation"/>
    <property type="evidence" value="ECO:0007669"/>
    <property type="project" value="UniProtKB-UniRule"/>
</dbReference>
<keyword evidence="4 7" id="KW-0689">Ribosomal protein</keyword>
<dbReference type="PANTHER" id="PTHR33280:SF1">
    <property type="entry name" value="LARGE RIBOSOMAL SUBUNIT PROTEIN BL31C"/>
    <property type="match status" value="1"/>
</dbReference>
<evidence type="ECO:0000313" key="9">
    <source>
        <dbReference type="Proteomes" id="UP000316609"/>
    </source>
</evidence>
<dbReference type="GO" id="GO:0019843">
    <property type="term" value="F:rRNA binding"/>
    <property type="evidence" value="ECO:0007669"/>
    <property type="project" value="UniProtKB-KW"/>
</dbReference>
<sequence>MKAGIHPVYEESRIVCVCGNVIETRSTVKDYHVEICSSCHPFFTGKQKLVDKAGRVERFRRKYAKKSEEQPATTGQ</sequence>
<dbReference type="PANTHER" id="PTHR33280">
    <property type="entry name" value="50S RIBOSOMAL PROTEIN L31, CHLOROPLASTIC"/>
    <property type="match status" value="1"/>
</dbReference>
<keyword evidence="2 7" id="KW-0699">rRNA-binding</keyword>
<dbReference type="AlphaFoldDB" id="A0A538TXE7"/>
<dbReference type="InterPro" id="IPR042105">
    <property type="entry name" value="Ribosomal_bL31_sf"/>
</dbReference>
<dbReference type="NCBIfam" id="NF001809">
    <property type="entry name" value="PRK00528.1"/>
    <property type="match status" value="1"/>
</dbReference>
<gene>
    <name evidence="7 8" type="primary">rpmE</name>
    <name evidence="8" type="ORF">E6K78_01620</name>
</gene>
<feature type="binding site" evidence="7">
    <location>
        <position position="36"/>
    </location>
    <ligand>
        <name>Zn(2+)</name>
        <dbReference type="ChEBI" id="CHEBI:29105"/>
    </ligand>
</feature>
<evidence type="ECO:0000256" key="1">
    <source>
        <dbReference type="ARBA" id="ARBA00009296"/>
    </source>
</evidence>